<dbReference type="AlphaFoldDB" id="A0A4V2YCL6"/>
<evidence type="ECO:0000256" key="1">
    <source>
        <dbReference type="SAM" id="MobiDB-lite"/>
    </source>
</evidence>
<protein>
    <submittedName>
        <fullName evidence="2">Uncharacterized protein</fullName>
    </submittedName>
</protein>
<accession>A0A4V2YCL6</accession>
<comment type="caution">
    <text evidence="2">The sequence shown here is derived from an EMBL/GenBank/DDBJ whole genome shotgun (WGS) entry which is preliminary data.</text>
</comment>
<gene>
    <name evidence="2" type="ORF">E1294_44365</name>
</gene>
<dbReference type="EMBL" id="SMKP01000209">
    <property type="protein sequence ID" value="TDD11986.1"/>
    <property type="molecule type" value="Genomic_DNA"/>
</dbReference>
<organism evidence="2 3">
    <name type="scientific">Nonomuraea diastatica</name>
    <dbReference type="NCBI Taxonomy" id="1848329"/>
    <lineage>
        <taxon>Bacteria</taxon>
        <taxon>Bacillati</taxon>
        <taxon>Actinomycetota</taxon>
        <taxon>Actinomycetes</taxon>
        <taxon>Streptosporangiales</taxon>
        <taxon>Streptosporangiaceae</taxon>
        <taxon>Nonomuraea</taxon>
    </lineage>
</organism>
<evidence type="ECO:0000313" key="3">
    <source>
        <dbReference type="Proteomes" id="UP000294543"/>
    </source>
</evidence>
<reference evidence="2 3" key="1">
    <citation type="submission" date="2019-03" db="EMBL/GenBank/DDBJ databases">
        <title>Draft genome sequences of novel Actinobacteria.</title>
        <authorList>
            <person name="Sahin N."/>
            <person name="Ay H."/>
            <person name="Saygin H."/>
        </authorList>
    </citation>
    <scope>NUCLEOTIDE SEQUENCE [LARGE SCALE GENOMIC DNA]</scope>
    <source>
        <strain evidence="2 3">KC712</strain>
    </source>
</reference>
<dbReference type="Gene3D" id="3.40.30.120">
    <property type="match status" value="1"/>
</dbReference>
<feature type="region of interest" description="Disordered" evidence="1">
    <location>
        <begin position="58"/>
        <end position="77"/>
    </location>
</feature>
<name>A0A4V2YCL6_9ACTN</name>
<dbReference type="Proteomes" id="UP000294543">
    <property type="component" value="Unassembled WGS sequence"/>
</dbReference>
<proteinExistence type="predicted"/>
<sequence>MRRSHGCGVQVKTSVGTCEARRRRRPDGPFLRPDGHVAWVGIGGDDSALAAAARRALASSHRTVADQRQRRSGRACS</sequence>
<keyword evidence="3" id="KW-1185">Reference proteome</keyword>
<evidence type="ECO:0000313" key="2">
    <source>
        <dbReference type="EMBL" id="TDD11986.1"/>
    </source>
</evidence>